<reference evidence="2 3" key="1">
    <citation type="submission" date="2016-07" db="EMBL/GenBank/DDBJ databases">
        <title>Pervasive Adenine N6-methylation of Active Genes in Fungi.</title>
        <authorList>
            <consortium name="DOE Joint Genome Institute"/>
            <person name="Mondo S.J."/>
            <person name="Dannebaum R.O."/>
            <person name="Kuo R.C."/>
            <person name="Labutti K."/>
            <person name="Haridas S."/>
            <person name="Kuo A."/>
            <person name="Salamov A."/>
            <person name="Ahrendt S.R."/>
            <person name="Lipzen A."/>
            <person name="Sullivan W."/>
            <person name="Andreopoulos W.B."/>
            <person name="Clum A."/>
            <person name="Lindquist E."/>
            <person name="Daum C."/>
            <person name="Ramamoorthy G.K."/>
            <person name="Gryganskyi A."/>
            <person name="Culley D."/>
            <person name="Magnuson J.K."/>
            <person name="James T.Y."/>
            <person name="O'Malley M.A."/>
            <person name="Stajich J.E."/>
            <person name="Spatafora J.W."/>
            <person name="Visel A."/>
            <person name="Grigoriev I.V."/>
        </authorList>
    </citation>
    <scope>NUCLEOTIDE SEQUENCE [LARGE SCALE GENOMIC DNA]</scope>
    <source>
        <strain evidence="2 3">68-887.2</strain>
    </source>
</reference>
<sequence>MIYSRLCPTVERFATRSPLSIELPTDTLLCSFCSLRQGRMSFATSSTTSGNEEATPSLRGEKTTETVSKGGTRSKMSPKERFDLGLEYLVAISGEMFNSVCTDLPGRVPQDAGSKNPSTEHYNRSTPSQSKSDRHHRSTRCPPSHSWKHRQRSGPTSSVRGTSARPSSTMHPRARVACIPSTHPDPASSSSRSSLMGRGGIQEHQPRAGTPAPHLGTTDWTGQSKRDETLSLRMRDA</sequence>
<organism evidence="2 3">
    <name type="scientific">Naematelia encephala</name>
    <dbReference type="NCBI Taxonomy" id="71784"/>
    <lineage>
        <taxon>Eukaryota</taxon>
        <taxon>Fungi</taxon>
        <taxon>Dikarya</taxon>
        <taxon>Basidiomycota</taxon>
        <taxon>Agaricomycotina</taxon>
        <taxon>Tremellomycetes</taxon>
        <taxon>Tremellales</taxon>
        <taxon>Naemateliaceae</taxon>
        <taxon>Naematelia</taxon>
    </lineage>
</organism>
<dbReference type="EMBL" id="MCFC01000037">
    <property type="protein sequence ID" value="ORY27650.1"/>
    <property type="molecule type" value="Genomic_DNA"/>
</dbReference>
<dbReference type="Proteomes" id="UP000193986">
    <property type="component" value="Unassembled WGS sequence"/>
</dbReference>
<feature type="compositionally biased region" description="Polar residues" evidence="1">
    <location>
        <begin position="65"/>
        <end position="75"/>
    </location>
</feature>
<feature type="compositionally biased region" description="Polar residues" evidence="1">
    <location>
        <begin position="113"/>
        <end position="130"/>
    </location>
</feature>
<feature type="compositionally biased region" description="Polar residues" evidence="1">
    <location>
        <begin position="153"/>
        <end position="170"/>
    </location>
</feature>
<dbReference type="InParanoid" id="A0A1Y2AZC4"/>
<gene>
    <name evidence="2" type="ORF">BCR39DRAFT_537670</name>
</gene>
<comment type="caution">
    <text evidence="2">The sequence shown here is derived from an EMBL/GenBank/DDBJ whole genome shotgun (WGS) entry which is preliminary data.</text>
</comment>
<feature type="compositionally biased region" description="Polar residues" evidence="1">
    <location>
        <begin position="43"/>
        <end position="54"/>
    </location>
</feature>
<feature type="region of interest" description="Disordered" evidence="1">
    <location>
        <begin position="107"/>
        <end position="237"/>
    </location>
</feature>
<accession>A0A1Y2AZC4</accession>
<feature type="compositionally biased region" description="Basic and acidic residues" evidence="1">
    <location>
        <begin position="224"/>
        <end position="237"/>
    </location>
</feature>
<evidence type="ECO:0000313" key="3">
    <source>
        <dbReference type="Proteomes" id="UP000193986"/>
    </source>
</evidence>
<proteinExistence type="predicted"/>
<feature type="region of interest" description="Disordered" evidence="1">
    <location>
        <begin position="43"/>
        <end position="78"/>
    </location>
</feature>
<keyword evidence="3" id="KW-1185">Reference proteome</keyword>
<dbReference type="AlphaFoldDB" id="A0A1Y2AZC4"/>
<evidence type="ECO:0000256" key="1">
    <source>
        <dbReference type="SAM" id="MobiDB-lite"/>
    </source>
</evidence>
<evidence type="ECO:0000313" key="2">
    <source>
        <dbReference type="EMBL" id="ORY27650.1"/>
    </source>
</evidence>
<protein>
    <submittedName>
        <fullName evidence="2">Uncharacterized protein</fullName>
    </submittedName>
</protein>
<name>A0A1Y2AZC4_9TREE</name>